<sequence length="519" mass="57723">MGPSGQTTSTRETWMQAASISRGAIISLLEALPSSCASLELDTAGYDGRHSDRNDDEAHICDSLRAVLPRMRYARIRISTMCSAMFGFGPDPHINNNFPDASEDEDEDARFQPISLKSMRSLLVNCVSENWYALQRCSASDWNHTHLNPGSPRSSWLSITAALERLVETEGAICQDANIMVMGHTVHHDSTDMAIWQAYIRANIVAKESHLLPHRLVCKKDIADPWLVRIPGPKDLLTSAINIEPLAEDYNWVPLYGGSRLPRAIAEDEMRGRRSIATGKLFQAEVRVGDEEYLSLEPIREITPGGWPGEIPPRNPSNERSYLYTSVLEPVRDNPPTLPSHDENHPGTNTVSVYLPSAGPDRIAKQLTMFRSVLTPLVAFLALPLLIAATPEPSNLHLHNKRCSPWYDEEFYQGYLPPVACWQDQDTGCCPYIMEGTEMLLDGDHGLAVIYGISTYCADIIAEELARTADGRRAYGWVEKHGNLTVIGDILVISNMSQEAVEKYEGLVYYEDAEGPILC</sequence>
<dbReference type="HOGENOM" id="CLU_524920_0_0_1"/>
<dbReference type="EMBL" id="JOWA01000096">
    <property type="protein sequence ID" value="KEZ43110.1"/>
    <property type="molecule type" value="Genomic_DNA"/>
</dbReference>
<dbReference type="AlphaFoldDB" id="A0A084G6Z8"/>
<evidence type="ECO:0000313" key="1">
    <source>
        <dbReference type="EMBL" id="KEZ43110.1"/>
    </source>
</evidence>
<keyword evidence="2" id="KW-1185">Reference proteome</keyword>
<evidence type="ECO:0000313" key="2">
    <source>
        <dbReference type="Proteomes" id="UP000028545"/>
    </source>
</evidence>
<gene>
    <name evidence="1" type="ORF">SAPIO_CDS4991</name>
</gene>
<dbReference type="OrthoDB" id="4842856at2759"/>
<protein>
    <submittedName>
        <fullName evidence="1">Uncharacterized protein</fullName>
    </submittedName>
</protein>
<dbReference type="KEGG" id="sapo:SAPIO_CDS4991"/>
<dbReference type="Proteomes" id="UP000028545">
    <property type="component" value="Unassembled WGS sequence"/>
</dbReference>
<accession>A0A084G6Z8</accession>
<reference evidence="1 2" key="1">
    <citation type="journal article" date="2014" name="Genome Announc.">
        <title>Draft genome sequence of the pathogenic fungus Scedosporium apiospermum.</title>
        <authorList>
            <person name="Vandeputte P."/>
            <person name="Ghamrawi S."/>
            <person name="Rechenmann M."/>
            <person name="Iltis A."/>
            <person name="Giraud S."/>
            <person name="Fleury M."/>
            <person name="Thornton C."/>
            <person name="Delhaes L."/>
            <person name="Meyer W."/>
            <person name="Papon N."/>
            <person name="Bouchara J.P."/>
        </authorList>
    </citation>
    <scope>NUCLEOTIDE SEQUENCE [LARGE SCALE GENOMIC DNA]</scope>
    <source>
        <strain evidence="1 2">IHEM 14462</strain>
    </source>
</reference>
<organism evidence="1 2">
    <name type="scientific">Pseudallescheria apiosperma</name>
    <name type="common">Scedosporium apiospermum</name>
    <dbReference type="NCBI Taxonomy" id="563466"/>
    <lineage>
        <taxon>Eukaryota</taxon>
        <taxon>Fungi</taxon>
        <taxon>Dikarya</taxon>
        <taxon>Ascomycota</taxon>
        <taxon>Pezizomycotina</taxon>
        <taxon>Sordariomycetes</taxon>
        <taxon>Hypocreomycetidae</taxon>
        <taxon>Microascales</taxon>
        <taxon>Microascaceae</taxon>
        <taxon>Scedosporium</taxon>
    </lineage>
</organism>
<comment type="caution">
    <text evidence="1">The sequence shown here is derived from an EMBL/GenBank/DDBJ whole genome shotgun (WGS) entry which is preliminary data.</text>
</comment>
<dbReference type="VEuPathDB" id="FungiDB:SAPIO_CDS4991"/>
<dbReference type="RefSeq" id="XP_016642909.1">
    <property type="nucleotide sequence ID" value="XM_016787407.1"/>
</dbReference>
<dbReference type="GeneID" id="27724063"/>
<proteinExistence type="predicted"/>
<name>A0A084G6Z8_PSEDA</name>